<keyword evidence="1" id="KW-1133">Transmembrane helix</keyword>
<sequence length="147" mass="15555">MKLEVNIDKKFAFMIIGSILILAGAIYVYAQNPAVFGHDWLEIDNRPAGLDNGDDDTNTNAKTECGNNKFLDGDGQCRTASQIVNDGGGGGSVQACRTCFRAAGSGSWGSWRCTGYAYPGGGQETSPVISGGDTGSGWTFQIRMQCI</sequence>
<keyword evidence="1" id="KW-0472">Membrane</keyword>
<feature type="transmembrane region" description="Helical" evidence="1">
    <location>
        <begin position="12"/>
        <end position="30"/>
    </location>
</feature>
<organism evidence="2">
    <name type="scientific">uncultured marine group II/III euryarchaeote KM3_149_F06</name>
    <dbReference type="NCBI Taxonomy" id="1457885"/>
    <lineage>
        <taxon>Archaea</taxon>
        <taxon>Methanobacteriati</taxon>
        <taxon>Methanobacteriota</taxon>
        <taxon>environmental samples</taxon>
    </lineage>
</organism>
<name>A0A075GBR4_9EURY</name>
<reference evidence="2" key="1">
    <citation type="journal article" date="2014" name="Genome Biol. Evol.">
        <title>Pangenome evidence for extensive interdomain horizontal transfer affecting lineage core and shell genes in uncultured planktonic thaumarchaeota and euryarchaeota.</title>
        <authorList>
            <person name="Deschamps P."/>
            <person name="Zivanovic Y."/>
            <person name="Moreira D."/>
            <person name="Rodriguez-Valera F."/>
            <person name="Lopez-Garcia P."/>
        </authorList>
    </citation>
    <scope>NUCLEOTIDE SEQUENCE</scope>
</reference>
<evidence type="ECO:0000313" key="2">
    <source>
        <dbReference type="EMBL" id="AIF01516.1"/>
    </source>
</evidence>
<protein>
    <submittedName>
        <fullName evidence="2">Uncharacterized protein</fullName>
    </submittedName>
</protein>
<keyword evidence="1" id="KW-0812">Transmembrane</keyword>
<proteinExistence type="predicted"/>
<accession>A0A075GBR4</accession>
<evidence type="ECO:0000256" key="1">
    <source>
        <dbReference type="SAM" id="Phobius"/>
    </source>
</evidence>
<dbReference type="EMBL" id="KF900623">
    <property type="protein sequence ID" value="AIF01516.1"/>
    <property type="molecule type" value="Genomic_DNA"/>
</dbReference>
<dbReference type="AlphaFoldDB" id="A0A075GBR4"/>